<evidence type="ECO:0000256" key="2">
    <source>
        <dbReference type="ARBA" id="ARBA00022741"/>
    </source>
</evidence>
<keyword evidence="3" id="KW-0067">ATP-binding</keyword>
<dbReference type="EMBL" id="SWFM01000003">
    <property type="protein sequence ID" value="TKD70097.1"/>
    <property type="molecule type" value="Genomic_DNA"/>
</dbReference>
<dbReference type="OrthoDB" id="9808272at2"/>
<accession>A0A4U1MH76</accession>
<dbReference type="GO" id="GO:0005886">
    <property type="term" value="C:plasma membrane"/>
    <property type="evidence" value="ECO:0007669"/>
    <property type="project" value="TreeGrafter"/>
</dbReference>
<organism evidence="5 6">
    <name type="scientific">Guptibacillus hwajinpoensis</name>
    <dbReference type="NCBI Taxonomy" id="208199"/>
    <lineage>
        <taxon>Bacteria</taxon>
        <taxon>Bacillati</taxon>
        <taxon>Bacillota</taxon>
        <taxon>Bacilli</taxon>
        <taxon>Bacillales</taxon>
        <taxon>Guptibacillaceae</taxon>
        <taxon>Guptibacillus</taxon>
    </lineage>
</organism>
<dbReference type="InterPro" id="IPR001482">
    <property type="entry name" value="T2SS/T4SS_dom"/>
</dbReference>
<evidence type="ECO:0000313" key="6">
    <source>
        <dbReference type="Proteomes" id="UP000310541"/>
    </source>
</evidence>
<proteinExistence type="inferred from homology"/>
<dbReference type="InterPro" id="IPR027417">
    <property type="entry name" value="P-loop_NTPase"/>
</dbReference>
<dbReference type="SMART" id="SM00382">
    <property type="entry name" value="AAA"/>
    <property type="match status" value="1"/>
</dbReference>
<dbReference type="Pfam" id="PF00437">
    <property type="entry name" value="T2SSE"/>
    <property type="match status" value="1"/>
</dbReference>
<name>A0A4U1MH76_9BACL</name>
<comment type="similarity">
    <text evidence="1">Belongs to the GSP E family.</text>
</comment>
<gene>
    <name evidence="5" type="ORF">FBF83_12615</name>
</gene>
<dbReference type="PANTHER" id="PTHR30258">
    <property type="entry name" value="TYPE II SECRETION SYSTEM PROTEIN GSPE-RELATED"/>
    <property type="match status" value="1"/>
</dbReference>
<dbReference type="Gene3D" id="3.30.450.90">
    <property type="match status" value="1"/>
</dbReference>
<dbReference type="GO" id="GO:0016887">
    <property type="term" value="F:ATP hydrolysis activity"/>
    <property type="evidence" value="ECO:0007669"/>
    <property type="project" value="TreeGrafter"/>
</dbReference>
<dbReference type="SUPFAM" id="SSF52540">
    <property type="entry name" value="P-loop containing nucleoside triphosphate hydrolases"/>
    <property type="match status" value="1"/>
</dbReference>
<sequence length="360" mass="40891">MLNIEKKGQEIIKQAMEVGASDVHFHPKEKGALIQFRVDHRLYDAMWLPLTVCEKLLSHFKFLSGMDIGEKRRPQNGAMDMILYPRKLHLRLSTIPTPYHESLVVRILPQDETHTFKELFLYPSTANRLLQIVSCNSGLFMITGPTGSGKTTTMYSLLQTLSIKRHRRVLTIEDPIEKRNPDFIQMEVNEKAGLSYYEGFKAGLRHDPDILVVGEIRDEQTAQLAIRASMTGHLVVSTLHTGSTLECIPRLLEFGIPLHYIAQTLKGVATQRLVPLKCPYCKVCSLECLKRRSRRKLAVVEILAGLHLQKALNEPETLSIPGQSTIKDLILRAYALGYIQKETVEKELGLWNRETIQLEA</sequence>
<evidence type="ECO:0000256" key="1">
    <source>
        <dbReference type="ARBA" id="ARBA00006611"/>
    </source>
</evidence>
<dbReference type="Proteomes" id="UP000310541">
    <property type="component" value="Unassembled WGS sequence"/>
</dbReference>
<keyword evidence="2" id="KW-0547">Nucleotide-binding</keyword>
<protein>
    <submittedName>
        <fullName evidence="5">Type II/IV secretion system protein</fullName>
    </submittedName>
</protein>
<comment type="caution">
    <text evidence="5">The sequence shown here is derived from an EMBL/GenBank/DDBJ whole genome shotgun (WGS) entry which is preliminary data.</text>
</comment>
<dbReference type="Gene3D" id="3.40.50.300">
    <property type="entry name" value="P-loop containing nucleotide triphosphate hydrolases"/>
    <property type="match status" value="1"/>
</dbReference>
<dbReference type="GO" id="GO:0005524">
    <property type="term" value="F:ATP binding"/>
    <property type="evidence" value="ECO:0007669"/>
    <property type="project" value="UniProtKB-KW"/>
</dbReference>
<evidence type="ECO:0000313" key="5">
    <source>
        <dbReference type="EMBL" id="TKD70097.1"/>
    </source>
</evidence>
<reference evidence="5 6" key="1">
    <citation type="submission" date="2019-04" db="EMBL/GenBank/DDBJ databases">
        <title>Genome sequence of Bacillus hwajinpoensis strain Y2.</title>
        <authorList>
            <person name="Fair J.L."/>
            <person name="Maclea K.S."/>
        </authorList>
    </citation>
    <scope>NUCLEOTIDE SEQUENCE [LARGE SCALE GENOMIC DNA]</scope>
    <source>
        <strain evidence="5 6">Y2</strain>
    </source>
</reference>
<feature type="domain" description="Bacterial type II secretion system protein E" evidence="4">
    <location>
        <begin position="204"/>
        <end position="218"/>
    </location>
</feature>
<evidence type="ECO:0000256" key="3">
    <source>
        <dbReference type="ARBA" id="ARBA00022840"/>
    </source>
</evidence>
<dbReference type="NCBIfam" id="NF041000">
    <property type="entry name" value="ATPase_ComGA"/>
    <property type="match status" value="1"/>
</dbReference>
<evidence type="ECO:0000259" key="4">
    <source>
        <dbReference type="PROSITE" id="PS00662"/>
    </source>
</evidence>
<dbReference type="PROSITE" id="PS00662">
    <property type="entry name" value="T2SP_E"/>
    <property type="match status" value="1"/>
</dbReference>
<dbReference type="AlphaFoldDB" id="A0A4U1MH76"/>
<dbReference type="PANTHER" id="PTHR30258:SF2">
    <property type="entry name" value="COMG OPERON PROTEIN 1"/>
    <property type="match status" value="1"/>
</dbReference>
<dbReference type="InterPro" id="IPR047667">
    <property type="entry name" value="ATPase_ComGA"/>
</dbReference>
<dbReference type="InterPro" id="IPR003593">
    <property type="entry name" value="AAA+_ATPase"/>
</dbReference>
<dbReference type="CDD" id="cd01129">
    <property type="entry name" value="PulE-GspE-like"/>
    <property type="match status" value="1"/>
</dbReference>
<dbReference type="RefSeq" id="WP_136947514.1">
    <property type="nucleotide sequence ID" value="NZ_SWFM01000003.1"/>
</dbReference>